<dbReference type="FunFam" id="3.30.70.330:FF:000182">
    <property type="entry name" value="RNA-binding motif protein 28"/>
    <property type="match status" value="1"/>
</dbReference>
<dbReference type="AlphaFoldDB" id="A0A8S9Y1N5"/>
<dbReference type="PANTHER" id="PTHR48039:SF5">
    <property type="entry name" value="RNA-BINDING PROTEIN 28"/>
    <property type="match status" value="1"/>
</dbReference>
<feature type="region of interest" description="Disordered" evidence="6">
    <location>
        <begin position="455"/>
        <end position="509"/>
    </location>
</feature>
<feature type="compositionally biased region" description="Acidic residues" evidence="6">
    <location>
        <begin position="123"/>
        <end position="133"/>
    </location>
</feature>
<reference evidence="8" key="1">
    <citation type="journal article" date="2021" name="Mol. Ecol. Resour.">
        <title>Apolygus lucorum genome provides insights into omnivorousness and mesophyll feeding.</title>
        <authorList>
            <person name="Liu Y."/>
            <person name="Liu H."/>
            <person name="Wang H."/>
            <person name="Huang T."/>
            <person name="Liu B."/>
            <person name="Yang B."/>
            <person name="Yin L."/>
            <person name="Li B."/>
            <person name="Zhang Y."/>
            <person name="Zhang S."/>
            <person name="Jiang F."/>
            <person name="Zhang X."/>
            <person name="Ren Y."/>
            <person name="Wang B."/>
            <person name="Wang S."/>
            <person name="Lu Y."/>
            <person name="Wu K."/>
            <person name="Fan W."/>
            <person name="Wang G."/>
        </authorList>
    </citation>
    <scope>NUCLEOTIDE SEQUENCE</scope>
    <source>
        <strain evidence="8">12Hb</strain>
    </source>
</reference>
<feature type="region of interest" description="Disordered" evidence="6">
    <location>
        <begin position="113"/>
        <end position="192"/>
    </location>
</feature>
<dbReference type="PROSITE" id="PS50102">
    <property type="entry name" value="RRM"/>
    <property type="match status" value="3"/>
</dbReference>
<accession>A0A8S9Y1N5</accession>
<keyword evidence="9" id="KW-1185">Reference proteome</keyword>
<dbReference type="OrthoDB" id="3945418at2759"/>
<dbReference type="Pfam" id="PF00076">
    <property type="entry name" value="RRM_1"/>
    <property type="match status" value="3"/>
</dbReference>
<feature type="domain" description="RRM" evidence="7">
    <location>
        <begin position="213"/>
        <end position="291"/>
    </location>
</feature>
<evidence type="ECO:0000256" key="3">
    <source>
        <dbReference type="ARBA" id="ARBA00022884"/>
    </source>
</evidence>
<sequence>MTLTMNNDRFNRAPSSQEGTRLKPTKAGRLVVRNLPFKISDKDLRDHFSSFGELNDVHLLKRNGIFTGCAFVQFENKLCAAKAIAKTSGQDFKGRTIIVDWAVSKDRYDQIQKGEKNELKDENSDDEEKPDVDELNRSLQGGNSKKLIESDSEDDVKPDVDVKEEDDSNEEESGSSDEEDSDEDEPEVKPVIKNERFLEIKRRHQEEDQLNLRTLFVKNVPFSATNKHFRAAAESAGKVSYALVVMDQMTEHSRGTGFIRYEDVETAEKVLSGEIVLSINGIDLQVQRARGKNASEGTDKHKAAKDTRNLYLAKEGVVLADTPAAEGVSEGDMTKRLKLEQWKTTVLRNLHMFISATRLVVHNIPSHYDDKMLFALFRKHSPKGAFISEARIMKTVNDKEVGKSKGYGFVTYKKHEDALVALRRINNNPDLFSIHRRPIVAFSVENRKALNIKEKRREMSLKNLNKKSAEPEPGNEPKQLGKRKAGKDSNSQPFKKSKTSTGAPKYAGMASKFGNKKLMSKKQLLNQAIKHRQALKKAKTQKKFDPRKWHQELIIKVPYLIAKNGNEEMVAILSKHESTTRLLEFYLVYVSSEIQKFVAEGGRERNRQDVYSLNRKLGLLKLYQKNELKMDPELEVNIQGTSPLLVYCSSYPYLSFMRIASALNCREPTNNFYVDNVFSDLDAFYKNHDDVFQVSMQGKTLFLVYPDDNCPLNDLAGLLERFIALNRENKVILIVAIKIFKMLEPSLVRIGHSMILLT</sequence>
<gene>
    <name evidence="8" type="ORF">GE061_009942</name>
</gene>
<dbReference type="Gene3D" id="3.30.70.330">
    <property type="match status" value="3"/>
</dbReference>
<comment type="caution">
    <text evidence="8">The sequence shown here is derived from an EMBL/GenBank/DDBJ whole genome shotgun (WGS) entry which is preliminary data.</text>
</comment>
<dbReference type="Proteomes" id="UP000466442">
    <property type="component" value="Unassembled WGS sequence"/>
</dbReference>
<keyword evidence="2" id="KW-0677">Repeat</keyword>
<dbReference type="InterPro" id="IPR000504">
    <property type="entry name" value="RRM_dom"/>
</dbReference>
<feature type="domain" description="RRM" evidence="7">
    <location>
        <begin position="28"/>
        <end position="104"/>
    </location>
</feature>
<evidence type="ECO:0000256" key="6">
    <source>
        <dbReference type="SAM" id="MobiDB-lite"/>
    </source>
</evidence>
<name>A0A8S9Y1N5_APOLU</name>
<dbReference type="InterPro" id="IPR035979">
    <property type="entry name" value="RBD_domain_sf"/>
</dbReference>
<feature type="compositionally biased region" description="Acidic residues" evidence="6">
    <location>
        <begin position="162"/>
        <end position="186"/>
    </location>
</feature>
<dbReference type="InterPro" id="IPR012677">
    <property type="entry name" value="Nucleotide-bd_a/b_plait_sf"/>
</dbReference>
<feature type="compositionally biased region" description="Basic and acidic residues" evidence="6">
    <location>
        <begin position="113"/>
        <end position="122"/>
    </location>
</feature>
<evidence type="ECO:0000256" key="4">
    <source>
        <dbReference type="ARBA" id="ARBA00023242"/>
    </source>
</evidence>
<dbReference type="EMBL" id="WIXP02000002">
    <property type="protein sequence ID" value="KAF6215190.1"/>
    <property type="molecule type" value="Genomic_DNA"/>
</dbReference>
<feature type="region of interest" description="Disordered" evidence="6">
    <location>
        <begin position="1"/>
        <end position="22"/>
    </location>
</feature>
<dbReference type="CDD" id="cd12416">
    <property type="entry name" value="RRM4_RBM28_like"/>
    <property type="match status" value="1"/>
</dbReference>
<organism evidence="8 9">
    <name type="scientific">Apolygus lucorum</name>
    <name type="common">Small green plant bug</name>
    <name type="synonym">Lygocoris lucorum</name>
    <dbReference type="NCBI Taxonomy" id="248454"/>
    <lineage>
        <taxon>Eukaryota</taxon>
        <taxon>Metazoa</taxon>
        <taxon>Ecdysozoa</taxon>
        <taxon>Arthropoda</taxon>
        <taxon>Hexapoda</taxon>
        <taxon>Insecta</taxon>
        <taxon>Pterygota</taxon>
        <taxon>Neoptera</taxon>
        <taxon>Paraneoptera</taxon>
        <taxon>Hemiptera</taxon>
        <taxon>Heteroptera</taxon>
        <taxon>Panheteroptera</taxon>
        <taxon>Cimicomorpha</taxon>
        <taxon>Miridae</taxon>
        <taxon>Mirini</taxon>
        <taxon>Apolygus</taxon>
    </lineage>
</organism>
<evidence type="ECO:0000256" key="5">
    <source>
        <dbReference type="PROSITE-ProRule" id="PRU00176"/>
    </source>
</evidence>
<proteinExistence type="predicted"/>
<dbReference type="GO" id="GO:0003729">
    <property type="term" value="F:mRNA binding"/>
    <property type="evidence" value="ECO:0007669"/>
    <property type="project" value="TreeGrafter"/>
</dbReference>
<evidence type="ECO:0000256" key="2">
    <source>
        <dbReference type="ARBA" id="ARBA00022737"/>
    </source>
</evidence>
<protein>
    <recommendedName>
        <fullName evidence="7">RRM domain-containing protein</fullName>
    </recommendedName>
</protein>
<dbReference type="PANTHER" id="PTHR48039">
    <property type="entry name" value="RNA-BINDING MOTIF PROTEIN 14B"/>
    <property type="match status" value="1"/>
</dbReference>
<dbReference type="GO" id="GO:0005730">
    <property type="term" value="C:nucleolus"/>
    <property type="evidence" value="ECO:0007669"/>
    <property type="project" value="TreeGrafter"/>
</dbReference>
<dbReference type="SUPFAM" id="SSF54928">
    <property type="entry name" value="RNA-binding domain, RBD"/>
    <property type="match status" value="2"/>
</dbReference>
<comment type="subcellular location">
    <subcellularLocation>
        <location evidence="1">Nucleus</location>
    </subcellularLocation>
</comment>
<evidence type="ECO:0000313" key="8">
    <source>
        <dbReference type="EMBL" id="KAF6215190.1"/>
    </source>
</evidence>
<feature type="compositionally biased region" description="Polar residues" evidence="6">
    <location>
        <begin position="488"/>
        <end position="502"/>
    </location>
</feature>
<keyword evidence="3 5" id="KW-0694">RNA-binding</keyword>
<feature type="domain" description="RRM" evidence="7">
    <location>
        <begin position="357"/>
        <end position="457"/>
    </location>
</feature>
<evidence type="ECO:0000259" key="7">
    <source>
        <dbReference type="PROSITE" id="PS50102"/>
    </source>
</evidence>
<dbReference type="InterPro" id="IPR051945">
    <property type="entry name" value="RRM_MRD1_RNA_proc_ribogen"/>
</dbReference>
<evidence type="ECO:0000313" key="9">
    <source>
        <dbReference type="Proteomes" id="UP000466442"/>
    </source>
</evidence>
<feature type="compositionally biased region" description="Polar residues" evidence="6">
    <location>
        <begin position="1"/>
        <end position="19"/>
    </location>
</feature>
<keyword evidence="4" id="KW-0539">Nucleus</keyword>
<dbReference type="SMART" id="SM00360">
    <property type="entry name" value="RRM"/>
    <property type="match status" value="3"/>
</dbReference>
<evidence type="ECO:0000256" key="1">
    <source>
        <dbReference type="ARBA" id="ARBA00004123"/>
    </source>
</evidence>